<reference evidence="4 5" key="1">
    <citation type="journal article" date="2018" name="Gigascience">
        <title>Genomes of trombidid mites reveal novel predicted allergens and laterally-transferred genes associated with secondary metabolism.</title>
        <authorList>
            <person name="Dong X."/>
            <person name="Chaisiri K."/>
            <person name="Xia D."/>
            <person name="Armstrong S.D."/>
            <person name="Fang Y."/>
            <person name="Donnelly M.J."/>
            <person name="Kadowaki T."/>
            <person name="McGarry J.W."/>
            <person name="Darby A.C."/>
            <person name="Makepeace B.L."/>
        </authorList>
    </citation>
    <scope>NUCLEOTIDE SEQUENCE [LARGE SCALE GENOMIC DNA]</scope>
    <source>
        <strain evidence="4">UoL-UT</strain>
    </source>
</reference>
<gene>
    <name evidence="4" type="ORF">B4U80_05090</name>
</gene>
<dbReference type="PANTHER" id="PTHR13794">
    <property type="entry name" value="ENOLASE SUPERFAMILY, MANDELATE RACEMASE"/>
    <property type="match status" value="1"/>
</dbReference>
<evidence type="ECO:0000256" key="1">
    <source>
        <dbReference type="ARBA" id="ARBA00001946"/>
    </source>
</evidence>
<dbReference type="AlphaFoldDB" id="A0A443SK71"/>
<dbReference type="SUPFAM" id="SSF51604">
    <property type="entry name" value="Enolase C-terminal domain-like"/>
    <property type="match status" value="1"/>
</dbReference>
<evidence type="ECO:0000256" key="2">
    <source>
        <dbReference type="ARBA" id="ARBA00022723"/>
    </source>
</evidence>
<keyword evidence="2" id="KW-0479">Metal-binding</keyword>
<evidence type="ECO:0000313" key="5">
    <source>
        <dbReference type="Proteomes" id="UP000288716"/>
    </source>
</evidence>
<comment type="caution">
    <text evidence="4">The sequence shown here is derived from an EMBL/GenBank/DDBJ whole genome shotgun (WGS) entry which is preliminary data.</text>
</comment>
<name>A0A443SK71_9ACAR</name>
<dbReference type="InterPro" id="IPR036849">
    <property type="entry name" value="Enolase-like_C_sf"/>
</dbReference>
<comment type="cofactor">
    <cofactor evidence="1">
        <name>Mg(2+)</name>
        <dbReference type="ChEBI" id="CHEBI:18420"/>
    </cofactor>
</comment>
<evidence type="ECO:0000313" key="4">
    <source>
        <dbReference type="EMBL" id="RWS27927.1"/>
    </source>
</evidence>
<dbReference type="PANTHER" id="PTHR13794:SF58">
    <property type="entry name" value="MITOCHONDRIAL ENOLASE SUPERFAMILY MEMBER 1"/>
    <property type="match status" value="1"/>
</dbReference>
<keyword evidence="3" id="KW-0460">Magnesium</keyword>
<dbReference type="InterPro" id="IPR046945">
    <property type="entry name" value="RHMD-like"/>
</dbReference>
<keyword evidence="5" id="KW-1185">Reference proteome</keyword>
<feature type="non-terminal residue" evidence="4">
    <location>
        <position position="1"/>
    </location>
</feature>
<sequence>PVCPHAGGVGLCEYVSHISIWDYIAVSGTTENRISEYVDHLHDIFDNPADTRNARYFPPTKAGYGGHMKQEVVDEYQFPNGTYWSKLWTGLINQ</sequence>
<dbReference type="STRING" id="299467.A0A443SK71"/>
<accession>A0A443SK71</accession>
<dbReference type="GO" id="GO:0016836">
    <property type="term" value="F:hydro-lyase activity"/>
    <property type="evidence" value="ECO:0007669"/>
    <property type="project" value="TreeGrafter"/>
</dbReference>
<organism evidence="4 5">
    <name type="scientific">Leptotrombidium deliense</name>
    <dbReference type="NCBI Taxonomy" id="299467"/>
    <lineage>
        <taxon>Eukaryota</taxon>
        <taxon>Metazoa</taxon>
        <taxon>Ecdysozoa</taxon>
        <taxon>Arthropoda</taxon>
        <taxon>Chelicerata</taxon>
        <taxon>Arachnida</taxon>
        <taxon>Acari</taxon>
        <taxon>Acariformes</taxon>
        <taxon>Trombidiformes</taxon>
        <taxon>Prostigmata</taxon>
        <taxon>Anystina</taxon>
        <taxon>Parasitengona</taxon>
        <taxon>Trombiculoidea</taxon>
        <taxon>Trombiculidae</taxon>
        <taxon>Leptotrombidium</taxon>
    </lineage>
</organism>
<protein>
    <submittedName>
        <fullName evidence="4">Mandelate racemase/muconate lactonizing protein-like protein</fullName>
    </submittedName>
</protein>
<dbReference type="GO" id="GO:0016052">
    <property type="term" value="P:carbohydrate catabolic process"/>
    <property type="evidence" value="ECO:0007669"/>
    <property type="project" value="TreeGrafter"/>
</dbReference>
<proteinExistence type="predicted"/>
<dbReference type="Proteomes" id="UP000288716">
    <property type="component" value="Unassembled WGS sequence"/>
</dbReference>
<dbReference type="OrthoDB" id="14161at2759"/>
<dbReference type="GO" id="GO:0000287">
    <property type="term" value="F:magnesium ion binding"/>
    <property type="evidence" value="ECO:0007669"/>
    <property type="project" value="TreeGrafter"/>
</dbReference>
<dbReference type="EMBL" id="NCKV01001676">
    <property type="protein sequence ID" value="RWS27927.1"/>
    <property type="molecule type" value="Genomic_DNA"/>
</dbReference>
<dbReference type="Gene3D" id="3.20.20.120">
    <property type="entry name" value="Enolase-like C-terminal domain"/>
    <property type="match status" value="1"/>
</dbReference>
<evidence type="ECO:0000256" key="3">
    <source>
        <dbReference type="ARBA" id="ARBA00022842"/>
    </source>
</evidence>
<dbReference type="VEuPathDB" id="VectorBase:LDEU004112"/>